<feature type="region of interest" description="Disordered" evidence="1">
    <location>
        <begin position="1"/>
        <end position="54"/>
    </location>
</feature>
<feature type="region of interest" description="Disordered" evidence="1">
    <location>
        <begin position="666"/>
        <end position="717"/>
    </location>
</feature>
<feature type="region of interest" description="Disordered" evidence="1">
    <location>
        <begin position="553"/>
        <end position="573"/>
    </location>
</feature>
<reference evidence="2" key="1">
    <citation type="journal article" date="2019" name="Plant J.">
        <title>Chlorella vulgaris genome assembly and annotation reveals the molecular basis for metabolic acclimation to high light conditions.</title>
        <authorList>
            <person name="Cecchin M."/>
            <person name="Marcolungo L."/>
            <person name="Rossato M."/>
            <person name="Girolomoni L."/>
            <person name="Cosentino E."/>
            <person name="Cuine S."/>
            <person name="Li-Beisson Y."/>
            <person name="Delledonne M."/>
            <person name="Ballottari M."/>
        </authorList>
    </citation>
    <scope>NUCLEOTIDE SEQUENCE</scope>
    <source>
        <strain evidence="2">211/11P</strain>
    </source>
</reference>
<dbReference type="AlphaFoldDB" id="A0A9D4TH37"/>
<comment type="caution">
    <text evidence="2">The sequence shown here is derived from an EMBL/GenBank/DDBJ whole genome shotgun (WGS) entry which is preliminary data.</text>
</comment>
<dbReference type="Proteomes" id="UP001055712">
    <property type="component" value="Unassembled WGS sequence"/>
</dbReference>
<feature type="compositionally biased region" description="Low complexity" evidence="1">
    <location>
        <begin position="186"/>
        <end position="197"/>
    </location>
</feature>
<feature type="compositionally biased region" description="Low complexity" evidence="1">
    <location>
        <begin position="686"/>
        <end position="704"/>
    </location>
</feature>
<feature type="compositionally biased region" description="Low complexity" evidence="1">
    <location>
        <begin position="289"/>
        <end position="300"/>
    </location>
</feature>
<keyword evidence="3" id="KW-1185">Reference proteome</keyword>
<gene>
    <name evidence="2" type="ORF">D9Q98_009033</name>
</gene>
<feature type="compositionally biased region" description="Low complexity" evidence="1">
    <location>
        <begin position="141"/>
        <end position="155"/>
    </location>
</feature>
<feature type="compositionally biased region" description="Basic residues" evidence="1">
    <location>
        <begin position="1"/>
        <end position="10"/>
    </location>
</feature>
<feature type="compositionally biased region" description="Low complexity" evidence="1">
    <location>
        <begin position="256"/>
        <end position="279"/>
    </location>
</feature>
<protein>
    <submittedName>
        <fullName evidence="2">Uncharacterized protein</fullName>
    </submittedName>
</protein>
<feature type="region of interest" description="Disordered" evidence="1">
    <location>
        <begin position="351"/>
        <end position="455"/>
    </location>
</feature>
<evidence type="ECO:0000313" key="2">
    <source>
        <dbReference type="EMBL" id="KAI3425265.1"/>
    </source>
</evidence>
<dbReference type="EMBL" id="SIDB01000012">
    <property type="protein sequence ID" value="KAI3425265.1"/>
    <property type="molecule type" value="Genomic_DNA"/>
</dbReference>
<sequence length="717" mass="73638">MAGNRQRARKGSNQNRGTAKSDQAGPKGAQDALEGRAAAAPPPRRRSEAPAQLADALGSHAALAGSHRQQALASATNLLRLKPMIASGRVSVPRQTQCEAPAQPAAAPPPANRPASVPEPAKAAVQATVGSMQAKLAAPLPAAAPVAGAQAAAAAHTCGSRRGDTPGSGALGSQEPASGAAEHDSPAAASCLAAAAADKCHKAALRQQQQQQEQEHGNRGELAVQEGGREQPKEPPPPTRRCFVDARVYLQALAAADSSGGSGQVPAAAAPELPVLAPESGGGKLQATLQQLRQQQQQQRGAGSPSRQKSTLLAGAGGSTVAGWSVTQLELSHSLSQGDLPQLPLRAGWTGVEVKAGQHSGGNRQSGGTPAKPPSSSLGLDLLQPHSGGSTQRGRGSREALPLQALPHRQAPADTGTRRGQPPAWDTASTGNGSDGKLELAGGDAAPRGTPVRAGGSCAALRQICDVEEGRSTELQQLLASRQQQGGQRLAEEGVSNLRPWSPSLAGGRPSPNPLEHLFQGMKRRRQGSGSSGSLRGSPGCYSLALMIEQEDKDKDKAVVEEEEEEDKEDKDRLRGGLGRWVLDRAVTGQGHRGSGGGELSCLDSLLLQGAEASAAAGGQQWDMQQQLDGQQHWSLGSPAAMSDPMPAARLLRRLPGIAVHQQADDPLAILAGLPQPESPPPPPLQQQHPEQLCGQQGGAAASSPATSENELLGFSL</sequence>
<evidence type="ECO:0000313" key="3">
    <source>
        <dbReference type="Proteomes" id="UP001055712"/>
    </source>
</evidence>
<proteinExistence type="predicted"/>
<feature type="region of interest" description="Disordered" evidence="1">
    <location>
        <begin position="480"/>
        <end position="512"/>
    </location>
</feature>
<organism evidence="2 3">
    <name type="scientific">Chlorella vulgaris</name>
    <name type="common">Green alga</name>
    <dbReference type="NCBI Taxonomy" id="3077"/>
    <lineage>
        <taxon>Eukaryota</taxon>
        <taxon>Viridiplantae</taxon>
        <taxon>Chlorophyta</taxon>
        <taxon>core chlorophytes</taxon>
        <taxon>Trebouxiophyceae</taxon>
        <taxon>Chlorellales</taxon>
        <taxon>Chlorellaceae</taxon>
        <taxon>Chlorella clade</taxon>
        <taxon>Chlorella</taxon>
    </lineage>
</organism>
<feature type="region of interest" description="Disordered" evidence="1">
    <location>
        <begin position="256"/>
        <end position="315"/>
    </location>
</feature>
<feature type="region of interest" description="Disordered" evidence="1">
    <location>
        <begin position="90"/>
        <end position="122"/>
    </location>
</feature>
<feature type="compositionally biased region" description="Polar residues" evidence="1">
    <location>
        <begin position="361"/>
        <end position="378"/>
    </location>
</feature>
<feature type="region of interest" description="Disordered" evidence="1">
    <location>
        <begin position="141"/>
        <end position="243"/>
    </location>
</feature>
<reference evidence="2" key="2">
    <citation type="submission" date="2020-11" db="EMBL/GenBank/DDBJ databases">
        <authorList>
            <person name="Cecchin M."/>
            <person name="Marcolungo L."/>
            <person name="Rossato M."/>
            <person name="Girolomoni L."/>
            <person name="Cosentino E."/>
            <person name="Cuine S."/>
            <person name="Li-Beisson Y."/>
            <person name="Delledonne M."/>
            <person name="Ballottari M."/>
        </authorList>
    </citation>
    <scope>NUCLEOTIDE SEQUENCE</scope>
    <source>
        <strain evidence="2">211/11P</strain>
        <tissue evidence="2">Whole cell</tissue>
    </source>
</reference>
<evidence type="ECO:0000256" key="1">
    <source>
        <dbReference type="SAM" id="MobiDB-lite"/>
    </source>
</evidence>
<name>A0A9D4TH37_CHLVU</name>
<feature type="compositionally biased region" description="Polar residues" evidence="1">
    <location>
        <begin position="11"/>
        <end position="21"/>
    </location>
</feature>
<accession>A0A9D4TH37</accession>